<dbReference type="AlphaFoldDB" id="A0A078KX90"/>
<feature type="transmembrane region" description="Helical" evidence="2">
    <location>
        <begin position="169"/>
        <end position="188"/>
    </location>
</feature>
<dbReference type="RefSeq" id="WP_043874171.1">
    <property type="nucleotide sequence ID" value="NZ_CCVW01000002.1"/>
</dbReference>
<keyword evidence="2" id="KW-0472">Membrane</keyword>
<organism evidence="3 4">
    <name type="scientific">Legionella massiliensis</name>
    <dbReference type="NCBI Taxonomy" id="1034943"/>
    <lineage>
        <taxon>Bacteria</taxon>
        <taxon>Pseudomonadati</taxon>
        <taxon>Pseudomonadota</taxon>
        <taxon>Gammaproteobacteria</taxon>
        <taxon>Legionellales</taxon>
        <taxon>Legionellaceae</taxon>
        <taxon>Legionella</taxon>
    </lineage>
</organism>
<protein>
    <submittedName>
        <fullName evidence="3">YGGT family protein</fullName>
    </submittedName>
</protein>
<feature type="transmembrane region" description="Helical" evidence="2">
    <location>
        <begin position="99"/>
        <end position="123"/>
    </location>
</feature>
<dbReference type="EMBL" id="CCSB01000002">
    <property type="protein sequence ID" value="CDZ77672.1"/>
    <property type="molecule type" value="Genomic_DNA"/>
</dbReference>
<sequence length="191" mass="21760">MSGFIAVGHFLVSMFFSLLFLLLWARMFLRYYKISPLHSVSQSVNSLTDAFVKPISDKLPTKSTQPSRYDWACLTVIVIAEIIKYLLIGFILYKTLMPLGYLFLFVITDLVSQPCNLLFYLILIRVIMSWVKPDWKHPAEEVIRTITDPVLALGRSILPEISGFDFSPLLVLIILKAITLFMSASLPVRLV</sequence>
<keyword evidence="2" id="KW-1133">Transmembrane helix</keyword>
<dbReference type="eggNOG" id="COG0762">
    <property type="taxonomic scope" value="Bacteria"/>
</dbReference>
<feature type="transmembrane region" description="Helical" evidence="2">
    <location>
        <begin position="6"/>
        <end position="25"/>
    </location>
</feature>
<accession>A0A078KX90</accession>
<keyword evidence="2" id="KW-0812">Transmembrane</keyword>
<evidence type="ECO:0000256" key="2">
    <source>
        <dbReference type="SAM" id="Phobius"/>
    </source>
</evidence>
<dbReference type="GO" id="GO:0016020">
    <property type="term" value="C:membrane"/>
    <property type="evidence" value="ECO:0007669"/>
    <property type="project" value="InterPro"/>
</dbReference>
<dbReference type="STRING" id="1034943.BN59_01962"/>
<reference evidence="3 4" key="1">
    <citation type="submission" date="2014-06" db="EMBL/GenBank/DDBJ databases">
        <authorList>
            <person name="Urmite Genomes Urmite Genomes"/>
        </authorList>
    </citation>
    <scope>NUCLEOTIDE SEQUENCE [LARGE SCALE GENOMIC DNA]</scope>
</reference>
<evidence type="ECO:0000313" key="4">
    <source>
        <dbReference type="Proteomes" id="UP000044071"/>
    </source>
</evidence>
<evidence type="ECO:0000313" key="3">
    <source>
        <dbReference type="EMBL" id="CDZ77672.1"/>
    </source>
</evidence>
<comment type="similarity">
    <text evidence="1">Belongs to the YggT family.</text>
</comment>
<keyword evidence="4" id="KW-1185">Reference proteome</keyword>
<name>A0A078KX90_9GAMM</name>
<dbReference type="PANTHER" id="PTHR33219">
    <property type="entry name" value="YLMG HOMOLOG PROTEIN 2, CHLOROPLASTIC"/>
    <property type="match status" value="1"/>
</dbReference>
<dbReference type="Proteomes" id="UP000044071">
    <property type="component" value="Unassembled WGS sequence"/>
</dbReference>
<dbReference type="Pfam" id="PF02325">
    <property type="entry name" value="CCB3_YggT"/>
    <property type="match status" value="2"/>
</dbReference>
<proteinExistence type="inferred from homology"/>
<evidence type="ECO:0000256" key="1">
    <source>
        <dbReference type="ARBA" id="ARBA00010894"/>
    </source>
</evidence>
<gene>
    <name evidence="3" type="ORF">BN59_01962</name>
</gene>
<dbReference type="InterPro" id="IPR003425">
    <property type="entry name" value="CCB3/YggT"/>
</dbReference>
<feature type="transmembrane region" description="Helical" evidence="2">
    <location>
        <begin position="71"/>
        <end position="93"/>
    </location>
</feature>
<dbReference type="PANTHER" id="PTHR33219:SF14">
    <property type="entry name" value="PROTEIN COFACTOR ASSEMBLY OF COMPLEX C SUBUNIT B CCB3, CHLOROPLASTIC-RELATED"/>
    <property type="match status" value="1"/>
</dbReference>
<dbReference type="OrthoDB" id="9806665at2"/>